<accession>A0A5C5ZQ91</accession>
<evidence type="ECO:0000313" key="4">
    <source>
        <dbReference type="Proteomes" id="UP000316213"/>
    </source>
</evidence>
<dbReference type="PANTHER" id="PTHR34611:SF2">
    <property type="entry name" value="INACTIVE RECOMBINATION-PROMOTING NUCLEASE-LIKE PROTEIN RPNE-RELATED"/>
    <property type="match status" value="1"/>
</dbReference>
<dbReference type="OrthoDB" id="270715at2"/>
<dbReference type="AlphaFoldDB" id="A0A5C5ZQ91"/>
<dbReference type="RefSeq" id="WP_146581799.1">
    <property type="nucleotide sequence ID" value="NZ_SJPM01000018.1"/>
</dbReference>
<proteinExistence type="predicted"/>
<reference evidence="3 4" key="1">
    <citation type="submission" date="2019-02" db="EMBL/GenBank/DDBJ databases">
        <title>Deep-cultivation of Planctomycetes and their phenomic and genomic characterization uncovers novel biology.</title>
        <authorList>
            <person name="Wiegand S."/>
            <person name="Jogler M."/>
            <person name="Boedeker C."/>
            <person name="Pinto D."/>
            <person name="Vollmers J."/>
            <person name="Rivas-Marin E."/>
            <person name="Kohn T."/>
            <person name="Peeters S.H."/>
            <person name="Heuer A."/>
            <person name="Rast P."/>
            <person name="Oberbeckmann S."/>
            <person name="Bunk B."/>
            <person name="Jeske O."/>
            <person name="Meyerdierks A."/>
            <person name="Storesund J.E."/>
            <person name="Kallscheuer N."/>
            <person name="Luecker S."/>
            <person name="Lage O.M."/>
            <person name="Pohl T."/>
            <person name="Merkel B.J."/>
            <person name="Hornburger P."/>
            <person name="Mueller R.-W."/>
            <person name="Bruemmer F."/>
            <person name="Labrenz M."/>
            <person name="Spormann A.M."/>
            <person name="Op Den Camp H."/>
            <person name="Overmann J."/>
            <person name="Amann R."/>
            <person name="Jetten M.S.M."/>
            <person name="Mascher T."/>
            <person name="Medema M.H."/>
            <person name="Devos D.P."/>
            <person name="Kaster A.-K."/>
            <person name="Ovreas L."/>
            <person name="Rohde M."/>
            <person name="Galperin M.Y."/>
            <person name="Jogler C."/>
        </authorList>
    </citation>
    <scope>NUCLEOTIDE SEQUENCE [LARGE SCALE GENOMIC DNA]</scope>
    <source>
        <strain evidence="3 4">Pla100</strain>
    </source>
</reference>
<feature type="domain" description="Transposase (putative) YhgA-like" evidence="2">
    <location>
        <begin position="25"/>
        <end position="229"/>
    </location>
</feature>
<feature type="region of interest" description="Disordered" evidence="1">
    <location>
        <begin position="1"/>
        <end position="23"/>
    </location>
</feature>
<dbReference type="Pfam" id="PF04754">
    <property type="entry name" value="Transposase_31"/>
    <property type="match status" value="1"/>
</dbReference>
<dbReference type="InterPro" id="IPR051699">
    <property type="entry name" value="Rpn/YhgA-like_nuclease"/>
</dbReference>
<evidence type="ECO:0000256" key="1">
    <source>
        <dbReference type="SAM" id="MobiDB-lite"/>
    </source>
</evidence>
<gene>
    <name evidence="3" type="ORF">Pla100_55730</name>
</gene>
<dbReference type="PANTHER" id="PTHR34611">
    <property type="match status" value="1"/>
</dbReference>
<keyword evidence="4" id="KW-1185">Reference proteome</keyword>
<dbReference type="EMBL" id="SJPM01000018">
    <property type="protein sequence ID" value="TWT89410.1"/>
    <property type="molecule type" value="Genomic_DNA"/>
</dbReference>
<dbReference type="Proteomes" id="UP000316213">
    <property type="component" value="Unassembled WGS sequence"/>
</dbReference>
<dbReference type="GO" id="GO:0006310">
    <property type="term" value="P:DNA recombination"/>
    <property type="evidence" value="ECO:0007669"/>
    <property type="project" value="TreeGrafter"/>
</dbReference>
<dbReference type="GO" id="GO:1990238">
    <property type="term" value="F:double-stranded DNA endonuclease activity"/>
    <property type="evidence" value="ECO:0007669"/>
    <property type="project" value="TreeGrafter"/>
</dbReference>
<dbReference type="InterPro" id="IPR006842">
    <property type="entry name" value="Transposase_31"/>
</dbReference>
<evidence type="ECO:0000313" key="3">
    <source>
        <dbReference type="EMBL" id="TWT89410.1"/>
    </source>
</evidence>
<name>A0A5C5ZQ91_9BACT</name>
<evidence type="ECO:0000259" key="2">
    <source>
        <dbReference type="Pfam" id="PF04754"/>
    </source>
</evidence>
<organism evidence="3 4">
    <name type="scientific">Neorhodopirellula pilleata</name>
    <dbReference type="NCBI Taxonomy" id="2714738"/>
    <lineage>
        <taxon>Bacteria</taxon>
        <taxon>Pseudomonadati</taxon>
        <taxon>Planctomycetota</taxon>
        <taxon>Planctomycetia</taxon>
        <taxon>Pirellulales</taxon>
        <taxon>Pirellulaceae</taxon>
        <taxon>Neorhodopirellula</taxon>
    </lineage>
</organism>
<sequence length="336" mass="38133">MATRENETDSAPPDPPSGDEAIQSPYDRLINRTLQQIEAARSLLELHLPEELTQHLKLATMAQVDTSFIDRNLRRRFADRLFSVDVSDEIVNSLEMRTKYAYLLVLIDHKSTDDSQTLIQMLGYIVRIWENALENHQPLMPIIPWVIYNGVRPWRSARSLDQLIPVPASWKRYVPGLEIPILDVSRMDDTTMVGEPILQLALTLLKYGREPTLDVALRPVLQLLAQTVSPQQARNLLDTIRIYVMSVNPIIGEEKFNEIVTEFWPVKPEPGSVADQLIRKGEARGETRGRVETIRILQSILGVPPSTDDSLAGKSLDEMQATIESLQQQIIDRRGD</sequence>
<protein>
    <submittedName>
        <fullName evidence="3">Putative transposase</fullName>
    </submittedName>
</protein>
<comment type="caution">
    <text evidence="3">The sequence shown here is derived from an EMBL/GenBank/DDBJ whole genome shotgun (WGS) entry which is preliminary data.</text>
</comment>